<evidence type="ECO:0000256" key="2">
    <source>
        <dbReference type="SAM" id="MobiDB-lite"/>
    </source>
</evidence>
<feature type="region of interest" description="Disordered" evidence="2">
    <location>
        <begin position="25"/>
        <end position="56"/>
    </location>
</feature>
<evidence type="ECO:0000313" key="3">
    <source>
        <dbReference type="Proteomes" id="UP000813463"/>
    </source>
</evidence>
<comment type="similarity">
    <text evidence="1">Belongs to the senescence regulator S40 family.</text>
</comment>
<dbReference type="GeneID" id="110792064"/>
<keyword evidence="3" id="KW-1185">Reference proteome</keyword>
<reference evidence="4" key="2">
    <citation type="submission" date="2025-08" db="UniProtKB">
        <authorList>
            <consortium name="RefSeq"/>
        </authorList>
    </citation>
    <scope>IDENTIFICATION</scope>
    <source>
        <tissue evidence="4">Leaf</tissue>
    </source>
</reference>
<dbReference type="Proteomes" id="UP000813463">
    <property type="component" value="Chromosome 5"/>
</dbReference>
<protein>
    <submittedName>
        <fullName evidence="4">Protein S40-1</fullName>
    </submittedName>
</protein>
<proteinExistence type="inferred from homology"/>
<feature type="compositionally biased region" description="Basic residues" evidence="2">
    <location>
        <begin position="31"/>
        <end position="43"/>
    </location>
</feature>
<accession>A0A9R0JZX4</accession>
<gene>
    <name evidence="4" type="primary">LOC110792064</name>
</gene>
<evidence type="ECO:0000313" key="4">
    <source>
        <dbReference type="RefSeq" id="XP_021852555.1"/>
    </source>
</evidence>
<dbReference type="Pfam" id="PF04520">
    <property type="entry name" value="Senescence_reg"/>
    <property type="match status" value="1"/>
</dbReference>
<organism evidence="3 4">
    <name type="scientific">Spinacia oleracea</name>
    <name type="common">Spinach</name>
    <dbReference type="NCBI Taxonomy" id="3562"/>
    <lineage>
        <taxon>Eukaryota</taxon>
        <taxon>Viridiplantae</taxon>
        <taxon>Streptophyta</taxon>
        <taxon>Embryophyta</taxon>
        <taxon>Tracheophyta</taxon>
        <taxon>Spermatophyta</taxon>
        <taxon>Magnoliopsida</taxon>
        <taxon>eudicotyledons</taxon>
        <taxon>Gunneridae</taxon>
        <taxon>Pentapetalae</taxon>
        <taxon>Caryophyllales</taxon>
        <taxon>Chenopodiaceae</taxon>
        <taxon>Chenopodioideae</taxon>
        <taxon>Anserineae</taxon>
        <taxon>Spinacia</taxon>
    </lineage>
</organism>
<dbReference type="KEGG" id="soe:110792064"/>
<dbReference type="GO" id="GO:0010150">
    <property type="term" value="P:leaf senescence"/>
    <property type="evidence" value="ECO:0007669"/>
    <property type="project" value="UniProtKB-ARBA"/>
</dbReference>
<dbReference type="AlphaFoldDB" id="A0A9R0JZX4"/>
<name>A0A9R0JZX4_SPIOL</name>
<dbReference type="InterPro" id="IPR007608">
    <property type="entry name" value="Senescence_reg_S40"/>
</dbReference>
<evidence type="ECO:0000256" key="1">
    <source>
        <dbReference type="ARBA" id="ARBA00034773"/>
    </source>
</evidence>
<dbReference type="RefSeq" id="XP_021852555.1">
    <property type="nucleotide sequence ID" value="XM_021996863.2"/>
</dbReference>
<reference evidence="3" key="1">
    <citation type="journal article" date="2021" name="Nat. Commun.">
        <title>Genomic analyses provide insights into spinach domestication and the genetic basis of agronomic traits.</title>
        <authorList>
            <person name="Cai X."/>
            <person name="Sun X."/>
            <person name="Xu C."/>
            <person name="Sun H."/>
            <person name="Wang X."/>
            <person name="Ge C."/>
            <person name="Zhang Z."/>
            <person name="Wang Q."/>
            <person name="Fei Z."/>
            <person name="Jiao C."/>
            <person name="Wang Q."/>
        </authorList>
    </citation>
    <scope>NUCLEOTIDE SEQUENCE [LARGE SCALE GENOMIC DNA]</scope>
    <source>
        <strain evidence="3">cv. Varoflay</strain>
    </source>
</reference>
<dbReference type="PANTHER" id="PTHR33083">
    <property type="entry name" value="EXPRESSED PROTEIN"/>
    <property type="match status" value="1"/>
</dbReference>
<sequence>MEEEYQESEIMFSDTHLSNSYLQVSWSTNQLRKKPKQRRRNRGGKSPPLDIPATSRYNEMTGYGINYYDDDDDEDEDDENLRLPPHLIVARRINNNDNNVSRKMACSICIQDEKGRILKGRNLCQVRNSILRLTGFYET</sequence>
<dbReference type="OrthoDB" id="672058at2759"/>
<dbReference type="PANTHER" id="PTHR33083:SF49">
    <property type="entry name" value="SENESCENCE REGULATOR"/>
    <property type="match status" value="1"/>
</dbReference>